<reference evidence="3 4" key="1">
    <citation type="submission" date="2024-01" db="EMBL/GenBank/DDBJ databases">
        <authorList>
            <person name="Allen C."/>
            <person name="Tagirdzhanova G."/>
        </authorList>
    </citation>
    <scope>NUCLEOTIDE SEQUENCE [LARGE SCALE GENOMIC DNA]</scope>
</reference>
<proteinExistence type="predicted"/>
<sequence>MIGCGMSGMVHRTPCGTMVKKSIAAWRVDDYLLRMNHEHLRNEIAIYKHLPQNHPRLLRFCDSFDDGAGVGADNVWLTLEYMPNGTLMEYLRGYAYNDYRNRPRSERDVTEAEFAVRVRPRHDSIPLRQRARWCLEAADGVVLLHAHNIIHAGIKPENMGLDASLSVRLLDFAGSAAPGGKALTLESTGYYLPRASWEIVNATTDCFALGSSIYHIVTGYRPHDGVEDDEVDARFERGEFPDLSGKTREHDVTEAGNDDTTGVSPVSGQLLFAETINKCWHGAFATSADVLDALKKEVLATFNQEDLSFIEDASGLNLRDMGGINWQ</sequence>
<accession>A0ABP0BAI2</accession>
<feature type="compositionally biased region" description="Basic and acidic residues" evidence="1">
    <location>
        <begin position="242"/>
        <end position="253"/>
    </location>
</feature>
<evidence type="ECO:0000313" key="4">
    <source>
        <dbReference type="Proteomes" id="UP001642405"/>
    </source>
</evidence>
<dbReference type="EMBL" id="CAWUHB010000012">
    <property type="protein sequence ID" value="CAK7216598.1"/>
    <property type="molecule type" value="Genomic_DNA"/>
</dbReference>
<evidence type="ECO:0000259" key="2">
    <source>
        <dbReference type="PROSITE" id="PS50011"/>
    </source>
</evidence>
<name>A0ABP0BAI2_9PEZI</name>
<gene>
    <name evidence="3" type="ORF">SCUCBS95973_002861</name>
</gene>
<keyword evidence="4" id="KW-1185">Reference proteome</keyword>
<evidence type="ECO:0000256" key="1">
    <source>
        <dbReference type="SAM" id="MobiDB-lite"/>
    </source>
</evidence>
<dbReference type="InterPro" id="IPR000719">
    <property type="entry name" value="Prot_kinase_dom"/>
</dbReference>
<dbReference type="Proteomes" id="UP001642405">
    <property type="component" value="Unassembled WGS sequence"/>
</dbReference>
<dbReference type="PROSITE" id="PS50011">
    <property type="entry name" value="PROTEIN_KINASE_DOM"/>
    <property type="match status" value="1"/>
</dbReference>
<dbReference type="Gene3D" id="1.10.510.10">
    <property type="entry name" value="Transferase(Phosphotransferase) domain 1"/>
    <property type="match status" value="1"/>
</dbReference>
<protein>
    <recommendedName>
        <fullName evidence="2">Protein kinase domain-containing protein</fullName>
    </recommendedName>
</protein>
<dbReference type="InterPro" id="IPR011009">
    <property type="entry name" value="Kinase-like_dom_sf"/>
</dbReference>
<evidence type="ECO:0000313" key="3">
    <source>
        <dbReference type="EMBL" id="CAK7216598.1"/>
    </source>
</evidence>
<dbReference type="Pfam" id="PF00069">
    <property type="entry name" value="Pkinase"/>
    <property type="match status" value="1"/>
</dbReference>
<dbReference type="PANTHER" id="PTHR24345">
    <property type="entry name" value="SERINE/THREONINE-PROTEIN KINASE PLK"/>
    <property type="match status" value="1"/>
</dbReference>
<dbReference type="SUPFAM" id="SSF56112">
    <property type="entry name" value="Protein kinase-like (PK-like)"/>
    <property type="match status" value="1"/>
</dbReference>
<organism evidence="3 4">
    <name type="scientific">Sporothrix curviconia</name>
    <dbReference type="NCBI Taxonomy" id="1260050"/>
    <lineage>
        <taxon>Eukaryota</taxon>
        <taxon>Fungi</taxon>
        <taxon>Dikarya</taxon>
        <taxon>Ascomycota</taxon>
        <taxon>Pezizomycotina</taxon>
        <taxon>Sordariomycetes</taxon>
        <taxon>Sordariomycetidae</taxon>
        <taxon>Ophiostomatales</taxon>
        <taxon>Ophiostomataceae</taxon>
        <taxon>Sporothrix</taxon>
    </lineage>
</organism>
<comment type="caution">
    <text evidence="3">The sequence shown here is derived from an EMBL/GenBank/DDBJ whole genome shotgun (WGS) entry which is preliminary data.</text>
</comment>
<feature type="region of interest" description="Disordered" evidence="1">
    <location>
        <begin position="242"/>
        <end position="261"/>
    </location>
</feature>
<feature type="domain" description="Protein kinase" evidence="2">
    <location>
        <begin position="1"/>
        <end position="299"/>
    </location>
</feature>